<dbReference type="AlphaFoldDB" id="A0A5N6PG24"/>
<gene>
    <name evidence="1" type="ORF">E3N88_08360</name>
</gene>
<sequence>MQTKTAAPKNVILDSAVLSNYNNKIQQEMEQSHHWLPNTLSPCNHSLSRTFTGDFISEVPVTCSRIRAAGPVPELTSGLGVPGLSCGVSFSAIDADVQTKKVEQGGHRESNNPFIYKSCWHPVIHHPSTPAVIPSEHGGADDVVDN</sequence>
<keyword evidence="2" id="KW-1185">Reference proteome</keyword>
<protein>
    <submittedName>
        <fullName evidence="1">Uncharacterized protein</fullName>
    </submittedName>
</protein>
<comment type="caution">
    <text evidence="1">The sequence shown here is derived from an EMBL/GenBank/DDBJ whole genome shotgun (WGS) entry which is preliminary data.</text>
</comment>
<evidence type="ECO:0000313" key="1">
    <source>
        <dbReference type="EMBL" id="KAD6453654.1"/>
    </source>
</evidence>
<reference evidence="1 2" key="1">
    <citation type="submission" date="2019-05" db="EMBL/GenBank/DDBJ databases">
        <title>Mikania micrantha, genome provides insights into the molecular mechanism of rapid growth.</title>
        <authorList>
            <person name="Liu B."/>
        </authorList>
    </citation>
    <scope>NUCLEOTIDE SEQUENCE [LARGE SCALE GENOMIC DNA]</scope>
    <source>
        <strain evidence="1">NLD-2019</strain>
        <tissue evidence="1">Leaf</tissue>
    </source>
</reference>
<evidence type="ECO:0000313" key="2">
    <source>
        <dbReference type="Proteomes" id="UP000326396"/>
    </source>
</evidence>
<accession>A0A5N6PG24</accession>
<proteinExistence type="predicted"/>
<dbReference type="EMBL" id="SZYD01000004">
    <property type="protein sequence ID" value="KAD6453654.1"/>
    <property type="molecule type" value="Genomic_DNA"/>
</dbReference>
<organism evidence="1 2">
    <name type="scientific">Mikania micrantha</name>
    <name type="common">bitter vine</name>
    <dbReference type="NCBI Taxonomy" id="192012"/>
    <lineage>
        <taxon>Eukaryota</taxon>
        <taxon>Viridiplantae</taxon>
        <taxon>Streptophyta</taxon>
        <taxon>Embryophyta</taxon>
        <taxon>Tracheophyta</taxon>
        <taxon>Spermatophyta</taxon>
        <taxon>Magnoliopsida</taxon>
        <taxon>eudicotyledons</taxon>
        <taxon>Gunneridae</taxon>
        <taxon>Pentapetalae</taxon>
        <taxon>asterids</taxon>
        <taxon>campanulids</taxon>
        <taxon>Asterales</taxon>
        <taxon>Asteraceae</taxon>
        <taxon>Asteroideae</taxon>
        <taxon>Heliantheae alliance</taxon>
        <taxon>Eupatorieae</taxon>
        <taxon>Mikania</taxon>
    </lineage>
</organism>
<name>A0A5N6PG24_9ASTR</name>
<dbReference type="Proteomes" id="UP000326396">
    <property type="component" value="Linkage Group LG12"/>
</dbReference>